<sequence length="45" mass="4946">MGGNTGSTSNMSTKTWERPFPPDHTGNRSTKAWEGPFRQHPTSNG</sequence>
<evidence type="ECO:0000313" key="2">
    <source>
        <dbReference type="EMBL" id="UYB36989.1"/>
    </source>
</evidence>
<name>A0ABY6FWA6_9MICC</name>
<reference evidence="2" key="1">
    <citation type="submission" date="2022-09" db="EMBL/GenBank/DDBJ databases">
        <authorList>
            <person name="Li D."/>
            <person name="Cheng J."/>
            <person name="Li Y."/>
        </authorList>
    </citation>
    <scope>NUCLEOTIDE SEQUENCE</scope>
    <source>
        <strain evidence="2">DL</strain>
    </source>
</reference>
<feature type="region of interest" description="Disordered" evidence="1">
    <location>
        <begin position="1"/>
        <end position="45"/>
    </location>
</feature>
<protein>
    <submittedName>
        <fullName evidence="2">Uncharacterized protein</fullName>
    </submittedName>
</protein>
<feature type="compositionally biased region" description="Polar residues" evidence="1">
    <location>
        <begin position="1"/>
        <end position="14"/>
    </location>
</feature>
<dbReference type="RefSeq" id="WP_263128568.1">
    <property type="nucleotide sequence ID" value="NZ_CP106856.1"/>
</dbReference>
<keyword evidence="3" id="KW-1185">Reference proteome</keyword>
<evidence type="ECO:0000313" key="3">
    <source>
        <dbReference type="Proteomes" id="UP001063368"/>
    </source>
</evidence>
<dbReference type="EMBL" id="CP106856">
    <property type="protein sequence ID" value="UYB36989.1"/>
    <property type="molecule type" value="Genomic_DNA"/>
</dbReference>
<evidence type="ECO:0000256" key="1">
    <source>
        <dbReference type="SAM" id="MobiDB-lite"/>
    </source>
</evidence>
<organism evidence="2 3">
    <name type="scientific">Arthrobacter koreensis</name>
    <dbReference type="NCBI Taxonomy" id="199136"/>
    <lineage>
        <taxon>Bacteria</taxon>
        <taxon>Bacillati</taxon>
        <taxon>Actinomycetota</taxon>
        <taxon>Actinomycetes</taxon>
        <taxon>Micrococcales</taxon>
        <taxon>Micrococcaceae</taxon>
        <taxon>Arthrobacter</taxon>
    </lineage>
</organism>
<dbReference type="Proteomes" id="UP001063368">
    <property type="component" value="Chromosome"/>
</dbReference>
<accession>A0ABY6FWA6</accession>
<gene>
    <name evidence="2" type="ORF">N9A08_04805</name>
</gene>
<proteinExistence type="predicted"/>